<dbReference type="Proteomes" id="UP001066276">
    <property type="component" value="Chromosome 12"/>
</dbReference>
<accession>A0AAV7KYA3</accession>
<evidence type="ECO:0000313" key="1">
    <source>
        <dbReference type="EMBL" id="KAJ1083200.1"/>
    </source>
</evidence>
<dbReference type="AlphaFoldDB" id="A0AAV7KYA3"/>
<proteinExistence type="predicted"/>
<reference evidence="1" key="1">
    <citation type="journal article" date="2022" name="bioRxiv">
        <title>Sequencing and chromosome-scale assembly of the giantPleurodeles waltlgenome.</title>
        <authorList>
            <person name="Brown T."/>
            <person name="Elewa A."/>
            <person name="Iarovenko S."/>
            <person name="Subramanian E."/>
            <person name="Araus A.J."/>
            <person name="Petzold A."/>
            <person name="Susuki M."/>
            <person name="Suzuki K.-i.T."/>
            <person name="Hayashi T."/>
            <person name="Toyoda A."/>
            <person name="Oliveira C."/>
            <person name="Osipova E."/>
            <person name="Leigh N.D."/>
            <person name="Simon A."/>
            <person name="Yun M.H."/>
        </authorList>
    </citation>
    <scope>NUCLEOTIDE SEQUENCE</scope>
    <source>
        <strain evidence="1">20211129_DDA</strain>
        <tissue evidence="1">Liver</tissue>
    </source>
</reference>
<comment type="caution">
    <text evidence="1">The sequence shown here is derived from an EMBL/GenBank/DDBJ whole genome shotgun (WGS) entry which is preliminary data.</text>
</comment>
<dbReference type="EMBL" id="JANPWB010000016">
    <property type="protein sequence ID" value="KAJ1083200.1"/>
    <property type="molecule type" value="Genomic_DNA"/>
</dbReference>
<sequence length="218" mass="24326">MSPHSAESVSGSNLLKKTARRCWSAFTRKSGQEFPYAPQLSLRVVLGSDISLRDLSLRAWEVLGIVEWGDLFEDHKVVPFDNLVNDFGVSPGTFMSYAAMMRQAAVRWDTLPREPDTSILLQTVLTHRGERKAITNIYKALHMEARCPLTTLRAYWEDALRVKLTDTQSEQALMVPKMISVNAPYSRVGPLHDSPDLTELLEGVESLLGPQPAVESDG</sequence>
<organism evidence="1 2">
    <name type="scientific">Pleurodeles waltl</name>
    <name type="common">Iberian ribbed newt</name>
    <dbReference type="NCBI Taxonomy" id="8319"/>
    <lineage>
        <taxon>Eukaryota</taxon>
        <taxon>Metazoa</taxon>
        <taxon>Chordata</taxon>
        <taxon>Craniata</taxon>
        <taxon>Vertebrata</taxon>
        <taxon>Euteleostomi</taxon>
        <taxon>Amphibia</taxon>
        <taxon>Batrachia</taxon>
        <taxon>Caudata</taxon>
        <taxon>Salamandroidea</taxon>
        <taxon>Salamandridae</taxon>
        <taxon>Pleurodelinae</taxon>
        <taxon>Pleurodeles</taxon>
    </lineage>
</organism>
<name>A0AAV7KYA3_PLEWA</name>
<gene>
    <name evidence="1" type="ORF">NDU88_003360</name>
</gene>
<keyword evidence="2" id="KW-1185">Reference proteome</keyword>
<protein>
    <submittedName>
        <fullName evidence="1">Uncharacterized protein</fullName>
    </submittedName>
</protein>
<evidence type="ECO:0000313" key="2">
    <source>
        <dbReference type="Proteomes" id="UP001066276"/>
    </source>
</evidence>